<feature type="region of interest" description="Disordered" evidence="1">
    <location>
        <begin position="139"/>
        <end position="204"/>
    </location>
</feature>
<comment type="caution">
    <text evidence="2">The sequence shown here is derived from an EMBL/GenBank/DDBJ whole genome shotgun (WGS) entry which is preliminary data.</text>
</comment>
<feature type="compositionally biased region" description="Basic and acidic residues" evidence="1">
    <location>
        <begin position="163"/>
        <end position="172"/>
    </location>
</feature>
<dbReference type="AlphaFoldDB" id="A0A2V1ATT9"/>
<dbReference type="GeneID" id="37005814"/>
<dbReference type="RefSeq" id="XP_025342440.1">
    <property type="nucleotide sequence ID" value="XM_025484225.1"/>
</dbReference>
<keyword evidence="3" id="KW-1185">Reference proteome</keyword>
<dbReference type="Proteomes" id="UP000244309">
    <property type="component" value="Unassembled WGS sequence"/>
</dbReference>
<dbReference type="OrthoDB" id="10566044at2759"/>
<reference evidence="2 3" key="1">
    <citation type="submission" date="2017-12" db="EMBL/GenBank/DDBJ databases">
        <title>Genome Sequence of a Multidrug-Resistant Candida haemulonii Isolate from a Patient with Chronic Leg Ulcers in Israel.</title>
        <authorList>
            <person name="Chow N.A."/>
            <person name="Gade L."/>
            <person name="Batra D."/>
            <person name="Rowe L.A."/>
            <person name="Ben-Ami R."/>
            <person name="Loparev V.N."/>
            <person name="Litvintseva A.P."/>
        </authorList>
    </citation>
    <scope>NUCLEOTIDE SEQUENCE [LARGE SCALE GENOMIC DNA]</scope>
    <source>
        <strain evidence="2 3">B11899</strain>
    </source>
</reference>
<dbReference type="VEuPathDB" id="FungiDB:CXQ85_000481"/>
<feature type="compositionally biased region" description="Low complexity" evidence="1">
    <location>
        <begin position="139"/>
        <end position="148"/>
    </location>
</feature>
<sequence>MCLDCRKFGIIEVPRIAISARFFMDGSVEVNHGASTVEIAWKSIDEFIRFHTIMMVGRSNPLASSIAQNTWAAKLDEFEYRYNEVEKVISRHIRQFKMPRHRHGYPKSIMDKAAAEREAAAESDPFRFCFRIEEGSVFSSSASPSGQSIFDEKEPEVVPLKPSIERTEEPPRKIYGLPEPRSNGKLSKNRKRKLAKTKREAFPL</sequence>
<evidence type="ECO:0000313" key="2">
    <source>
        <dbReference type="EMBL" id="PVH21500.1"/>
    </source>
</evidence>
<organism evidence="2 3">
    <name type="scientific">Candidozyma haemuli</name>
    <dbReference type="NCBI Taxonomy" id="45357"/>
    <lineage>
        <taxon>Eukaryota</taxon>
        <taxon>Fungi</taxon>
        <taxon>Dikarya</taxon>
        <taxon>Ascomycota</taxon>
        <taxon>Saccharomycotina</taxon>
        <taxon>Pichiomycetes</taxon>
        <taxon>Metschnikowiaceae</taxon>
        <taxon>Candidozyma</taxon>
    </lineage>
</organism>
<accession>A0A2V1ATT9</accession>
<evidence type="ECO:0000313" key="3">
    <source>
        <dbReference type="Proteomes" id="UP000244309"/>
    </source>
</evidence>
<evidence type="ECO:0000256" key="1">
    <source>
        <dbReference type="SAM" id="MobiDB-lite"/>
    </source>
</evidence>
<proteinExistence type="predicted"/>
<protein>
    <submittedName>
        <fullName evidence="2">Uncharacterized protein</fullName>
    </submittedName>
</protein>
<dbReference type="EMBL" id="PKFO01000005">
    <property type="protein sequence ID" value="PVH21500.1"/>
    <property type="molecule type" value="Genomic_DNA"/>
</dbReference>
<name>A0A2V1ATT9_9ASCO</name>
<gene>
    <name evidence="2" type="ORF">CXQ85_000481</name>
</gene>
<feature type="compositionally biased region" description="Basic residues" evidence="1">
    <location>
        <begin position="187"/>
        <end position="196"/>
    </location>
</feature>